<keyword evidence="2" id="KW-1185">Reference proteome</keyword>
<sequence>MTIVPIKYGDAPIPTSVIWRSREAVMKARGWPQEDRDDVTMLLMSDPAAPKAQNAIDALTTFRADLIETLKINEFNHQLAAYRAALARLARYRLAVGQVAVYEDQPTGEYDTETGEPITESVLVQPEIEPLPAEIEVPVVDEETGEQTGTVMIPNPEIERDDAERAAAQAVVDQTPQPVKGWGGA</sequence>
<name>A0ABY3ZIN3_9RHOB</name>
<dbReference type="RefSeq" id="WP_243262888.1">
    <property type="nucleotide sequence ID" value="NZ_CP085144.1"/>
</dbReference>
<dbReference type="Proteomes" id="UP000831019">
    <property type="component" value="Chromosome"/>
</dbReference>
<proteinExistence type="predicted"/>
<accession>A0ABY3ZIN3</accession>
<reference evidence="2" key="1">
    <citation type="journal article" date="2022" name="Microorganisms">
        <title>Beyond the ABCs#Discovery of Three New Plasmid Types in Rhodobacterales (RepQ, RepY, RepW).</title>
        <authorList>
            <person name="Freese H.M."/>
            <person name="Ringel V."/>
            <person name="Overmann J."/>
            <person name="Petersen J."/>
        </authorList>
    </citation>
    <scope>NUCLEOTIDE SEQUENCE [LARGE SCALE GENOMIC DNA]</scope>
    <source>
        <strain evidence="2">DSM 109990</strain>
    </source>
</reference>
<dbReference type="EMBL" id="CP085144">
    <property type="protein sequence ID" value="UOA14540.1"/>
    <property type="molecule type" value="Genomic_DNA"/>
</dbReference>
<organism evidence="1 2">
    <name type="scientific">Sulfitobacter dubius</name>
    <dbReference type="NCBI Taxonomy" id="218673"/>
    <lineage>
        <taxon>Bacteria</taxon>
        <taxon>Pseudomonadati</taxon>
        <taxon>Pseudomonadota</taxon>
        <taxon>Alphaproteobacteria</taxon>
        <taxon>Rhodobacterales</taxon>
        <taxon>Roseobacteraceae</taxon>
        <taxon>Sulfitobacter</taxon>
    </lineage>
</organism>
<evidence type="ECO:0000313" key="1">
    <source>
        <dbReference type="EMBL" id="UOA14540.1"/>
    </source>
</evidence>
<gene>
    <name evidence="1" type="ORF">DSM109990_01346</name>
</gene>
<protein>
    <submittedName>
        <fullName evidence="1">Uncharacterized protein</fullName>
    </submittedName>
</protein>
<evidence type="ECO:0000313" key="2">
    <source>
        <dbReference type="Proteomes" id="UP000831019"/>
    </source>
</evidence>